<feature type="transmembrane region" description="Helical" evidence="6">
    <location>
        <begin position="90"/>
        <end position="108"/>
    </location>
</feature>
<evidence type="ECO:0000313" key="8">
    <source>
        <dbReference type="EMBL" id="MCC2252944.1"/>
    </source>
</evidence>
<dbReference type="PIRSF" id="PIRSF006483">
    <property type="entry name" value="Membrane_protein_YitT"/>
    <property type="match status" value="1"/>
</dbReference>
<feature type="transmembrane region" description="Helical" evidence="6">
    <location>
        <begin position="54"/>
        <end position="78"/>
    </location>
</feature>
<dbReference type="PANTHER" id="PTHR33545:SF5">
    <property type="entry name" value="UPF0750 MEMBRANE PROTEIN YITT"/>
    <property type="match status" value="1"/>
</dbReference>
<organism evidence="8 9">
    <name type="scientific">Ruminococcus turbiniformis</name>
    <dbReference type="NCBI Taxonomy" id="2881258"/>
    <lineage>
        <taxon>Bacteria</taxon>
        <taxon>Bacillati</taxon>
        <taxon>Bacillota</taxon>
        <taxon>Clostridia</taxon>
        <taxon>Eubacteriales</taxon>
        <taxon>Oscillospiraceae</taxon>
        <taxon>Ruminococcus</taxon>
    </lineage>
</organism>
<evidence type="ECO:0000256" key="1">
    <source>
        <dbReference type="ARBA" id="ARBA00004651"/>
    </source>
</evidence>
<feature type="transmembrane region" description="Helical" evidence="6">
    <location>
        <begin position="12"/>
        <end position="34"/>
    </location>
</feature>
<protein>
    <submittedName>
        <fullName evidence="8">YitT family protein</fullName>
    </submittedName>
</protein>
<feature type="transmembrane region" description="Helical" evidence="6">
    <location>
        <begin position="180"/>
        <end position="210"/>
    </location>
</feature>
<dbReference type="PANTHER" id="PTHR33545">
    <property type="entry name" value="UPF0750 MEMBRANE PROTEIN YITT-RELATED"/>
    <property type="match status" value="1"/>
</dbReference>
<name>A0ABS8FW45_9FIRM</name>
<dbReference type="Pfam" id="PF10035">
    <property type="entry name" value="DUF2179"/>
    <property type="match status" value="1"/>
</dbReference>
<reference evidence="8 9" key="1">
    <citation type="submission" date="2021-10" db="EMBL/GenBank/DDBJ databases">
        <title>Anaerobic single-cell dispensing facilitates the cultivation of human gut bacteria.</title>
        <authorList>
            <person name="Afrizal A."/>
        </authorList>
    </citation>
    <scope>NUCLEOTIDE SEQUENCE [LARGE SCALE GENOMIC DNA]</scope>
    <source>
        <strain evidence="8 9">CLA-AA-H200</strain>
    </source>
</reference>
<proteinExistence type="predicted"/>
<keyword evidence="3 6" id="KW-0812">Transmembrane</keyword>
<dbReference type="Proteomes" id="UP001198151">
    <property type="component" value="Unassembled WGS sequence"/>
</dbReference>
<evidence type="ECO:0000256" key="2">
    <source>
        <dbReference type="ARBA" id="ARBA00022475"/>
    </source>
</evidence>
<comment type="caution">
    <text evidence="8">The sequence shown here is derived from an EMBL/GenBank/DDBJ whole genome shotgun (WGS) entry which is preliminary data.</text>
</comment>
<dbReference type="RefSeq" id="WP_227706111.1">
    <property type="nucleotide sequence ID" value="NZ_JAJEQX010000001.1"/>
</dbReference>
<dbReference type="Pfam" id="PF02588">
    <property type="entry name" value="YitT_membrane"/>
    <property type="match status" value="1"/>
</dbReference>
<gene>
    <name evidence="8" type="ORF">LKD70_00555</name>
</gene>
<feature type="transmembrane region" description="Helical" evidence="6">
    <location>
        <begin position="152"/>
        <end position="174"/>
    </location>
</feature>
<evidence type="ECO:0000256" key="6">
    <source>
        <dbReference type="SAM" id="Phobius"/>
    </source>
</evidence>
<dbReference type="EMBL" id="JAJEQX010000001">
    <property type="protein sequence ID" value="MCC2252944.1"/>
    <property type="molecule type" value="Genomic_DNA"/>
</dbReference>
<evidence type="ECO:0000256" key="5">
    <source>
        <dbReference type="ARBA" id="ARBA00023136"/>
    </source>
</evidence>
<sequence length="287" mass="30660">MELSHMSRAKDIAADILYDIAGSILYAAGIYTFAGNAEFAPGGVSGLALILNHVWGLPVGTVTLLFNIPLVIISYRLVGRNLLLKSARTMLISSLFLDVVFPSVPMYTGNRLMASVYSGIFMGAGMALFYMRGSSSGGIDFLALAIKKKKPYMSIGVITMLIDLVVILLGWPVFGDVDSVLYGVASTGVSTIVIDKILYGIGAGTLAIIVTSRGKETAAEIRKRARRGVTSMKAVGEYTGTQRDVLLCACSKAESYLVKSAVQETDAEAFVMFAETSEVFGEGFKND</sequence>
<feature type="transmembrane region" description="Helical" evidence="6">
    <location>
        <begin position="114"/>
        <end position="131"/>
    </location>
</feature>
<evidence type="ECO:0000259" key="7">
    <source>
        <dbReference type="Pfam" id="PF10035"/>
    </source>
</evidence>
<dbReference type="Gene3D" id="3.30.70.120">
    <property type="match status" value="1"/>
</dbReference>
<keyword evidence="2" id="KW-1003">Cell membrane</keyword>
<evidence type="ECO:0000256" key="3">
    <source>
        <dbReference type="ARBA" id="ARBA00022692"/>
    </source>
</evidence>
<dbReference type="InterPro" id="IPR003740">
    <property type="entry name" value="YitT"/>
</dbReference>
<evidence type="ECO:0000256" key="4">
    <source>
        <dbReference type="ARBA" id="ARBA00022989"/>
    </source>
</evidence>
<comment type="subcellular location">
    <subcellularLocation>
        <location evidence="1">Cell membrane</location>
        <topology evidence="1">Multi-pass membrane protein</topology>
    </subcellularLocation>
</comment>
<feature type="domain" description="DUF2179" evidence="7">
    <location>
        <begin position="227"/>
        <end position="281"/>
    </location>
</feature>
<dbReference type="InterPro" id="IPR015867">
    <property type="entry name" value="N-reg_PII/ATP_PRibTrfase_C"/>
</dbReference>
<keyword evidence="4 6" id="KW-1133">Transmembrane helix</keyword>
<evidence type="ECO:0000313" key="9">
    <source>
        <dbReference type="Proteomes" id="UP001198151"/>
    </source>
</evidence>
<accession>A0ABS8FW45</accession>
<keyword evidence="5 6" id="KW-0472">Membrane</keyword>
<dbReference type="InterPro" id="IPR051461">
    <property type="entry name" value="UPF0750_membrane"/>
</dbReference>
<dbReference type="InterPro" id="IPR019264">
    <property type="entry name" value="DUF2179"/>
</dbReference>
<keyword evidence="9" id="KW-1185">Reference proteome</keyword>
<dbReference type="CDD" id="cd16380">
    <property type="entry name" value="YitT_C"/>
    <property type="match status" value="1"/>
</dbReference>